<dbReference type="GO" id="GO:0051787">
    <property type="term" value="F:misfolded protein binding"/>
    <property type="evidence" value="ECO:0007669"/>
    <property type="project" value="TreeGrafter"/>
</dbReference>
<dbReference type="GO" id="GO:0051087">
    <property type="term" value="F:protein-folding chaperone binding"/>
    <property type="evidence" value="ECO:0007669"/>
    <property type="project" value="TreeGrafter"/>
</dbReference>
<protein>
    <recommendedName>
        <fullName evidence="4">J domain-containing protein</fullName>
    </recommendedName>
</protein>
<dbReference type="Gene3D" id="1.10.287.110">
    <property type="entry name" value="DnaJ domain"/>
    <property type="match status" value="1"/>
</dbReference>
<keyword evidence="3" id="KW-0812">Transmembrane</keyword>
<dbReference type="InterPro" id="IPR036869">
    <property type="entry name" value="J_dom_sf"/>
</dbReference>
<evidence type="ECO:0000313" key="6">
    <source>
        <dbReference type="Proteomes" id="UP000053815"/>
    </source>
</evidence>
<dbReference type="GO" id="GO:0005783">
    <property type="term" value="C:endoplasmic reticulum"/>
    <property type="evidence" value="ECO:0007669"/>
    <property type="project" value="TreeGrafter"/>
</dbReference>
<dbReference type="PRINTS" id="PR00625">
    <property type="entry name" value="JDOMAIN"/>
</dbReference>
<keyword evidence="1" id="KW-0143">Chaperone</keyword>
<dbReference type="AlphaFoldDB" id="A0A0C9MGD7"/>
<dbReference type="PROSITE" id="PS50076">
    <property type="entry name" value="DNAJ_2"/>
    <property type="match status" value="1"/>
</dbReference>
<feature type="domain" description="J" evidence="4">
    <location>
        <begin position="25"/>
        <end position="88"/>
    </location>
</feature>
<proteinExistence type="predicted"/>
<dbReference type="STRING" id="91626.A0A0C9MGD7"/>
<gene>
    <name evidence="5" type="ORF">MAM1_0119c05810</name>
</gene>
<dbReference type="GO" id="GO:0036503">
    <property type="term" value="P:ERAD pathway"/>
    <property type="evidence" value="ECO:0007669"/>
    <property type="project" value="TreeGrafter"/>
</dbReference>
<dbReference type="PROSITE" id="PS00636">
    <property type="entry name" value="DNAJ_1"/>
    <property type="match status" value="1"/>
</dbReference>
<dbReference type="EMBL" id="DF836408">
    <property type="protein sequence ID" value="GAN06329.1"/>
    <property type="molecule type" value="Genomic_DNA"/>
</dbReference>
<name>A0A0C9MGD7_9FUNG</name>
<dbReference type="InterPro" id="IPR001623">
    <property type="entry name" value="DnaJ_domain"/>
</dbReference>
<evidence type="ECO:0000313" key="5">
    <source>
        <dbReference type="EMBL" id="GAN06329.1"/>
    </source>
</evidence>
<feature type="transmembrane region" description="Helical" evidence="3">
    <location>
        <begin position="137"/>
        <end position="156"/>
    </location>
</feature>
<evidence type="ECO:0000259" key="4">
    <source>
        <dbReference type="PROSITE" id="PS50076"/>
    </source>
</evidence>
<evidence type="ECO:0000256" key="2">
    <source>
        <dbReference type="SAM" id="MobiDB-lite"/>
    </source>
</evidence>
<dbReference type="Proteomes" id="UP000053815">
    <property type="component" value="Unassembled WGS sequence"/>
</dbReference>
<dbReference type="CDD" id="cd06257">
    <property type="entry name" value="DnaJ"/>
    <property type="match status" value="1"/>
</dbReference>
<keyword evidence="3" id="KW-1133">Transmembrane helix</keyword>
<dbReference type="PANTHER" id="PTHR44360:SF1">
    <property type="entry name" value="DNAJ HOMOLOG SUBFAMILY B MEMBER 9"/>
    <property type="match status" value="1"/>
</dbReference>
<accession>A0A0C9MGD7</accession>
<dbReference type="Pfam" id="PF00226">
    <property type="entry name" value="DnaJ"/>
    <property type="match status" value="1"/>
</dbReference>
<sequence length="214" mass="24304">MNTLLKGCRPVYTRRFYASVRKIKSPFEVLSLNETASTAEIKQKYKELAKQLHPDKKSTGDLAKFQELVQAYELLVDPNRRSYYIKSGYGWGTNASQDRYPPPGHRPASYTNAHWAEPPPPPSSSAHSTLYTNNATFMSLLAGVVVVIATANFFYFQSSHASMLSAADQHHFKSSQDLKRARTEAKLFGNDRGVKRVIDNRMKQFRNKQDQEDP</sequence>
<keyword evidence="3" id="KW-0472">Membrane</keyword>
<dbReference type="PANTHER" id="PTHR44360">
    <property type="entry name" value="DNAJ HOMOLOG SUBFAMILY B MEMBER 9"/>
    <property type="match status" value="1"/>
</dbReference>
<reference evidence="5" key="1">
    <citation type="submission" date="2014-09" db="EMBL/GenBank/DDBJ databases">
        <title>Draft genome sequence of an oleaginous Mucoromycotina fungus Mucor ambiguus NBRC6742.</title>
        <authorList>
            <person name="Takeda I."/>
            <person name="Yamane N."/>
            <person name="Morita T."/>
            <person name="Tamano K."/>
            <person name="Machida M."/>
            <person name="Baker S."/>
            <person name="Koike H."/>
        </authorList>
    </citation>
    <scope>NUCLEOTIDE SEQUENCE</scope>
    <source>
        <strain evidence="5">NBRC 6742</strain>
    </source>
</reference>
<dbReference type="SMART" id="SM00271">
    <property type="entry name" value="DnaJ"/>
    <property type="match status" value="1"/>
</dbReference>
<keyword evidence="6" id="KW-1185">Reference proteome</keyword>
<dbReference type="InterPro" id="IPR018253">
    <property type="entry name" value="DnaJ_domain_CS"/>
</dbReference>
<feature type="region of interest" description="Disordered" evidence="2">
    <location>
        <begin position="96"/>
        <end position="127"/>
    </location>
</feature>
<evidence type="ECO:0000256" key="3">
    <source>
        <dbReference type="SAM" id="Phobius"/>
    </source>
</evidence>
<organism evidence="5">
    <name type="scientific">Mucor ambiguus</name>
    <dbReference type="NCBI Taxonomy" id="91626"/>
    <lineage>
        <taxon>Eukaryota</taxon>
        <taxon>Fungi</taxon>
        <taxon>Fungi incertae sedis</taxon>
        <taxon>Mucoromycota</taxon>
        <taxon>Mucoromycotina</taxon>
        <taxon>Mucoromycetes</taxon>
        <taxon>Mucorales</taxon>
        <taxon>Mucorineae</taxon>
        <taxon>Mucoraceae</taxon>
        <taxon>Mucor</taxon>
    </lineage>
</organism>
<dbReference type="OrthoDB" id="10250354at2759"/>
<dbReference type="SUPFAM" id="SSF46565">
    <property type="entry name" value="Chaperone J-domain"/>
    <property type="match status" value="1"/>
</dbReference>
<dbReference type="InterPro" id="IPR051948">
    <property type="entry name" value="Hsp70_co-chaperone_J-domain"/>
</dbReference>
<evidence type="ECO:0000256" key="1">
    <source>
        <dbReference type="ARBA" id="ARBA00023186"/>
    </source>
</evidence>